<dbReference type="Proteomes" id="UP000076881">
    <property type="component" value="Unassembled WGS sequence"/>
</dbReference>
<dbReference type="Pfam" id="PF13460">
    <property type="entry name" value="NAD_binding_10"/>
    <property type="match status" value="1"/>
</dbReference>
<protein>
    <submittedName>
        <fullName evidence="2">NAD(P)-binding domain protein</fullName>
    </submittedName>
</protein>
<evidence type="ECO:0000313" key="2">
    <source>
        <dbReference type="EMBL" id="OAA79306.1"/>
    </source>
</evidence>
<evidence type="ECO:0000313" key="3">
    <source>
        <dbReference type="Proteomes" id="UP000076881"/>
    </source>
</evidence>
<name>A0A168IIG3_CORDF</name>
<dbReference type="EMBL" id="AZHF01000002">
    <property type="protein sequence ID" value="OAA79306.1"/>
    <property type="molecule type" value="Genomic_DNA"/>
</dbReference>
<comment type="caution">
    <text evidence="2">The sequence shown here is derived from an EMBL/GenBank/DDBJ whole genome shotgun (WGS) entry which is preliminary data.</text>
</comment>
<dbReference type="PANTHER" id="PTHR14097">
    <property type="entry name" value="OXIDOREDUCTASE HTATIP2"/>
    <property type="match status" value="1"/>
</dbReference>
<dbReference type="InterPro" id="IPR036291">
    <property type="entry name" value="NAD(P)-bd_dom_sf"/>
</dbReference>
<dbReference type="AlphaFoldDB" id="A0A168IIG3"/>
<sequence length="236" mass="25587">MKLIIAGATGLVGKEITRQSLQHENITSVVALSRGKFELDATAGGEKLQCVTVKDYDEYPDAALQAFAGADACIWTVAITPFRAPSFSFDEVERVCRDCTLAGFQAMMRAAPNAGFRFLYLSAKGTPREADANPRFMKEYQLMRGATERMVLGFKAEYPGTEVAIAQPGVVTNSTTLSRSAMASMFAVMNIFTSAIPNIRREDLASAALHQVLNGFVAETLSNAELVRLGRLQSSD</sequence>
<dbReference type="OrthoDB" id="3535423at2759"/>
<organism evidence="2 3">
    <name type="scientific">Akanthomyces lecanii RCEF 1005</name>
    <dbReference type="NCBI Taxonomy" id="1081108"/>
    <lineage>
        <taxon>Eukaryota</taxon>
        <taxon>Fungi</taxon>
        <taxon>Dikarya</taxon>
        <taxon>Ascomycota</taxon>
        <taxon>Pezizomycotina</taxon>
        <taxon>Sordariomycetes</taxon>
        <taxon>Hypocreomycetidae</taxon>
        <taxon>Hypocreales</taxon>
        <taxon>Cordycipitaceae</taxon>
        <taxon>Akanthomyces</taxon>
        <taxon>Cordyceps confragosa</taxon>
    </lineage>
</organism>
<evidence type="ECO:0000259" key="1">
    <source>
        <dbReference type="Pfam" id="PF13460"/>
    </source>
</evidence>
<gene>
    <name evidence="2" type="ORF">LEL_02792</name>
</gene>
<dbReference type="Gene3D" id="3.40.50.720">
    <property type="entry name" value="NAD(P)-binding Rossmann-like Domain"/>
    <property type="match status" value="1"/>
</dbReference>
<accession>A0A168IIG3</accession>
<proteinExistence type="predicted"/>
<feature type="domain" description="NAD(P)-binding" evidence="1">
    <location>
        <begin position="7"/>
        <end position="211"/>
    </location>
</feature>
<keyword evidence="3" id="KW-1185">Reference proteome</keyword>
<dbReference type="PANTHER" id="PTHR14097:SF9">
    <property type="entry name" value="EPIMERASE, PUTATIVE (AFU_ORTHOLOGUE AFUA_8G07320)-RELATED"/>
    <property type="match status" value="1"/>
</dbReference>
<dbReference type="SUPFAM" id="SSF51735">
    <property type="entry name" value="NAD(P)-binding Rossmann-fold domains"/>
    <property type="match status" value="1"/>
</dbReference>
<dbReference type="InterPro" id="IPR016040">
    <property type="entry name" value="NAD(P)-bd_dom"/>
</dbReference>
<reference evidence="2 3" key="1">
    <citation type="journal article" date="2016" name="Genome Biol. Evol.">
        <title>Divergent and convergent evolution of fungal pathogenicity.</title>
        <authorList>
            <person name="Shang Y."/>
            <person name="Xiao G."/>
            <person name="Zheng P."/>
            <person name="Cen K."/>
            <person name="Zhan S."/>
            <person name="Wang C."/>
        </authorList>
    </citation>
    <scope>NUCLEOTIDE SEQUENCE [LARGE SCALE GENOMIC DNA]</scope>
    <source>
        <strain evidence="2 3">RCEF 1005</strain>
    </source>
</reference>